<dbReference type="KEGG" id="plig:NAG76_04320"/>
<dbReference type="Proteomes" id="UP001056756">
    <property type="component" value="Chromosome"/>
</dbReference>
<organism evidence="2 3">
    <name type="scientific">Candidatus Pristimantibacillus lignocellulolyticus</name>
    <dbReference type="NCBI Taxonomy" id="2994561"/>
    <lineage>
        <taxon>Bacteria</taxon>
        <taxon>Bacillati</taxon>
        <taxon>Bacillota</taxon>
        <taxon>Bacilli</taxon>
        <taxon>Bacillales</taxon>
        <taxon>Paenibacillaceae</taxon>
        <taxon>Candidatus Pristimantibacillus</taxon>
    </lineage>
</organism>
<sequence length="261" mass="30190">MYPHHQAAIDAITNKLKARPDVQGIIIGGSVAHGFANETSDIDIMIVLSEEDYKKACSIHNLGYFETESCSYEGGYVDGKVVSASYIKQVAESGSDPAKFAFQDAFVTYSNIEGLEQLVQDAPRYPVEKKAENMQKFYAQFETWKWYYYEGLKRNNRLLIDYCLTQYAFFAGRLILVHNETLFPSYKWFFEVLEGVEKKPENLLADIHRVLEERTPEAVENLYESIVEFNNWYQAEHHWSVQFMMDSQLNWMDGPVPVLDL</sequence>
<dbReference type="Gene3D" id="3.30.460.10">
    <property type="entry name" value="Beta Polymerase, domain 2"/>
    <property type="match status" value="1"/>
</dbReference>
<evidence type="ECO:0000259" key="1">
    <source>
        <dbReference type="Pfam" id="PF01909"/>
    </source>
</evidence>
<dbReference type="AlphaFoldDB" id="A0A9J6ZH26"/>
<accession>A0A9J6ZH26</accession>
<proteinExistence type="predicted"/>
<name>A0A9J6ZH26_9BACL</name>
<dbReference type="SUPFAM" id="SSF81301">
    <property type="entry name" value="Nucleotidyltransferase"/>
    <property type="match status" value="1"/>
</dbReference>
<dbReference type="EMBL" id="CP097899">
    <property type="protein sequence ID" value="URN95490.1"/>
    <property type="molecule type" value="Genomic_DNA"/>
</dbReference>
<evidence type="ECO:0000313" key="2">
    <source>
        <dbReference type="EMBL" id="URN95490.1"/>
    </source>
</evidence>
<dbReference type="InterPro" id="IPR002934">
    <property type="entry name" value="Polymerase_NTP_transf_dom"/>
</dbReference>
<dbReference type="InterPro" id="IPR043519">
    <property type="entry name" value="NT_sf"/>
</dbReference>
<feature type="domain" description="Polymerase nucleotidyl transferase" evidence="1">
    <location>
        <begin position="12"/>
        <end position="54"/>
    </location>
</feature>
<dbReference type="CDD" id="cd05403">
    <property type="entry name" value="NT_KNTase_like"/>
    <property type="match status" value="1"/>
</dbReference>
<protein>
    <submittedName>
        <fullName evidence="2">Nucleotidyltransferase domain-containing protein</fullName>
    </submittedName>
</protein>
<dbReference type="GO" id="GO:0016779">
    <property type="term" value="F:nucleotidyltransferase activity"/>
    <property type="evidence" value="ECO:0007669"/>
    <property type="project" value="InterPro"/>
</dbReference>
<gene>
    <name evidence="2" type="ORF">NAG76_04320</name>
</gene>
<dbReference type="Pfam" id="PF01909">
    <property type="entry name" value="NTP_transf_2"/>
    <property type="match status" value="1"/>
</dbReference>
<reference evidence="2" key="1">
    <citation type="submission" date="2022-05" db="EMBL/GenBank/DDBJ databases">
        <title>Novel bacterial taxa in a minimal lignocellulolytic consortium and its capacity to transform plastics disclosed by genome-resolved metagenomics.</title>
        <authorList>
            <person name="Rodriguez C.A.D."/>
            <person name="Diaz-Garcia L."/>
            <person name="Herrera K."/>
            <person name="Tarazona N.A."/>
            <person name="Sproer C."/>
            <person name="Overmann J."/>
            <person name="Jimenez D.J."/>
        </authorList>
    </citation>
    <scope>NUCLEOTIDE SEQUENCE</scope>
    <source>
        <strain evidence="2">MAG5</strain>
    </source>
</reference>
<evidence type="ECO:0000313" key="3">
    <source>
        <dbReference type="Proteomes" id="UP001056756"/>
    </source>
</evidence>